<proteinExistence type="predicted"/>
<dbReference type="PANTHER" id="PTHR35186:SF4">
    <property type="entry name" value="PRION-INHIBITION AND PROPAGATION HELO DOMAIN-CONTAINING PROTEIN"/>
    <property type="match status" value="1"/>
</dbReference>
<comment type="caution">
    <text evidence="3">The sequence shown here is derived from an EMBL/GenBank/DDBJ whole genome shotgun (WGS) entry which is preliminary data.</text>
</comment>
<name>A0ABR3SJJ2_9PEZI</name>
<protein>
    <recommendedName>
        <fullName evidence="2">DUF7580 domain-containing protein</fullName>
    </recommendedName>
</protein>
<dbReference type="InterPro" id="IPR056002">
    <property type="entry name" value="DUF7580"/>
</dbReference>
<accession>A0ABR3SJJ2</accession>
<feature type="region of interest" description="Disordered" evidence="1">
    <location>
        <begin position="258"/>
        <end position="297"/>
    </location>
</feature>
<feature type="region of interest" description="Disordered" evidence="1">
    <location>
        <begin position="430"/>
        <end position="449"/>
    </location>
</feature>
<dbReference type="EMBL" id="JAJVDC020000131">
    <property type="protein sequence ID" value="KAL1622649.1"/>
    <property type="molecule type" value="Genomic_DNA"/>
</dbReference>
<evidence type="ECO:0000313" key="4">
    <source>
        <dbReference type="Proteomes" id="UP001521116"/>
    </source>
</evidence>
<feature type="domain" description="DUF7580" evidence="2">
    <location>
        <begin position="202"/>
        <end position="558"/>
    </location>
</feature>
<dbReference type="PANTHER" id="PTHR35186">
    <property type="entry name" value="ANK_REP_REGION DOMAIN-CONTAINING PROTEIN"/>
    <property type="match status" value="1"/>
</dbReference>
<evidence type="ECO:0000259" key="2">
    <source>
        <dbReference type="Pfam" id="PF24476"/>
    </source>
</evidence>
<evidence type="ECO:0000313" key="3">
    <source>
        <dbReference type="EMBL" id="KAL1622649.1"/>
    </source>
</evidence>
<gene>
    <name evidence="3" type="ORF">SLS56_008631</name>
</gene>
<dbReference type="Pfam" id="PF24476">
    <property type="entry name" value="DUF7580"/>
    <property type="match status" value="1"/>
</dbReference>
<organism evidence="3 4">
    <name type="scientific">Neofusicoccum ribis</name>
    <dbReference type="NCBI Taxonomy" id="45134"/>
    <lineage>
        <taxon>Eukaryota</taxon>
        <taxon>Fungi</taxon>
        <taxon>Dikarya</taxon>
        <taxon>Ascomycota</taxon>
        <taxon>Pezizomycotina</taxon>
        <taxon>Dothideomycetes</taxon>
        <taxon>Dothideomycetes incertae sedis</taxon>
        <taxon>Botryosphaeriales</taxon>
        <taxon>Botryosphaeriaceae</taxon>
        <taxon>Neofusicoccum</taxon>
    </lineage>
</organism>
<sequence length="570" mass="63930">MSGIEIAGLVFGVVPIFFEILKSYGWASKKLDTFKKHHDVVREIQLDFRLEERAFRTECHLLLASVVDDKEELLSVLQHPDDGPWGRDDVKRVNEGLERLMGGDFAMCEEIVVKIRDMLRSTTADLARLGGSEPGESSSTAIQNVRHAFKVSTKESGYRKTLQNLNLWNAKFRSLRKQKCAVQNPRHFSSTTITARRIPSAYSKIREASNMLHSSLEDAWSCSNASHEAHQAKLLLSAEADYERVRLDMAISCRQKSPKITSPAKKRVRFGGETGKDDDSEPSAPKVPKNTAPQADAHDQCHSMMNLRDAKSFCCHLNQTCTSTAGCLGFLESRDTFRFVFYDAGKRASAGQTLQTNGKEALPLNSKIAVLPPLERLMLASKLASTVLQYYLTPWLSEDWRLRDISFFGNADELSPDDLAQDMQTLHLSTQFPQRNPDPSGNHPVQSTNTVQGVDSIATKPTYRYTYGIRNMTLAKLGLALLEIGHKQDISSFKLGPQQHDVISARILADGSYTDLGPRYHRIVRKCIECNFSAEDDLDAEDLRNAVYTNVVCELEQMIGAHKKFLESIR</sequence>
<evidence type="ECO:0000256" key="1">
    <source>
        <dbReference type="SAM" id="MobiDB-lite"/>
    </source>
</evidence>
<keyword evidence="4" id="KW-1185">Reference proteome</keyword>
<reference evidence="3 4" key="1">
    <citation type="submission" date="2024-02" db="EMBL/GenBank/DDBJ databases">
        <title>De novo assembly and annotation of 12 fungi associated with fruit tree decline syndrome in Ontario, Canada.</title>
        <authorList>
            <person name="Sulman M."/>
            <person name="Ellouze W."/>
            <person name="Ilyukhin E."/>
        </authorList>
    </citation>
    <scope>NUCLEOTIDE SEQUENCE [LARGE SCALE GENOMIC DNA]</scope>
    <source>
        <strain evidence="3 4">M1-105</strain>
    </source>
</reference>
<dbReference type="Proteomes" id="UP001521116">
    <property type="component" value="Unassembled WGS sequence"/>
</dbReference>